<evidence type="ECO:0000313" key="2">
    <source>
        <dbReference type="EMBL" id="GFS29402.1"/>
    </source>
</evidence>
<dbReference type="Proteomes" id="UP000887013">
    <property type="component" value="Unassembled WGS sequence"/>
</dbReference>
<organism evidence="2 3">
    <name type="scientific">Nephila pilipes</name>
    <name type="common">Giant wood spider</name>
    <name type="synonym">Nephila maculata</name>
    <dbReference type="NCBI Taxonomy" id="299642"/>
    <lineage>
        <taxon>Eukaryota</taxon>
        <taxon>Metazoa</taxon>
        <taxon>Ecdysozoa</taxon>
        <taxon>Arthropoda</taxon>
        <taxon>Chelicerata</taxon>
        <taxon>Arachnida</taxon>
        <taxon>Araneae</taxon>
        <taxon>Araneomorphae</taxon>
        <taxon>Entelegynae</taxon>
        <taxon>Araneoidea</taxon>
        <taxon>Nephilidae</taxon>
        <taxon>Nephila</taxon>
    </lineage>
</organism>
<evidence type="ECO:0000256" key="1">
    <source>
        <dbReference type="SAM" id="MobiDB-lite"/>
    </source>
</evidence>
<name>A0A8X6I3L6_NEPPI</name>
<sequence>MIIIKPLSLYLDSCDFTLVLFRFYKNLSPSRGFYAKNATCSLVNYPPQDNVLLGVPTVDELGDYRRVCFVTVFLLHIITLSAGVSASLDHDRVMGSRLGPSTAGSLSGPSITRGPSFIQVSLASLPTARTRALYTLIHQNNGKDNENGSVHGFNNASRMRHKRDPSTSEINAIVKKKICKYLFFMNHLKILRIISTVVIRRD</sequence>
<comment type="caution">
    <text evidence="2">The sequence shown here is derived from an EMBL/GenBank/DDBJ whole genome shotgun (WGS) entry which is preliminary data.</text>
</comment>
<feature type="region of interest" description="Disordered" evidence="1">
    <location>
        <begin position="145"/>
        <end position="167"/>
    </location>
</feature>
<keyword evidence="3" id="KW-1185">Reference proteome</keyword>
<evidence type="ECO:0000313" key="3">
    <source>
        <dbReference type="Proteomes" id="UP000887013"/>
    </source>
</evidence>
<protein>
    <submittedName>
        <fullName evidence="2">Uncharacterized protein</fullName>
    </submittedName>
</protein>
<dbReference type="EMBL" id="BMAW01087367">
    <property type="protein sequence ID" value="GFS29402.1"/>
    <property type="molecule type" value="Genomic_DNA"/>
</dbReference>
<gene>
    <name evidence="2" type="ORF">NPIL_586601</name>
</gene>
<accession>A0A8X6I3L6</accession>
<reference evidence="2" key="1">
    <citation type="submission" date="2020-08" db="EMBL/GenBank/DDBJ databases">
        <title>Multicomponent nature underlies the extraordinary mechanical properties of spider dragline silk.</title>
        <authorList>
            <person name="Kono N."/>
            <person name="Nakamura H."/>
            <person name="Mori M."/>
            <person name="Yoshida Y."/>
            <person name="Ohtoshi R."/>
            <person name="Malay A.D."/>
            <person name="Moran D.A.P."/>
            <person name="Tomita M."/>
            <person name="Numata K."/>
            <person name="Arakawa K."/>
        </authorList>
    </citation>
    <scope>NUCLEOTIDE SEQUENCE</scope>
</reference>
<proteinExistence type="predicted"/>
<dbReference type="AlphaFoldDB" id="A0A8X6I3L6"/>